<accession>A0A1F6DYU8</accession>
<reference evidence="1 2" key="1">
    <citation type="journal article" date="2016" name="Nat. Commun.">
        <title>Thousands of microbial genomes shed light on interconnected biogeochemical processes in an aquifer system.</title>
        <authorList>
            <person name="Anantharaman K."/>
            <person name="Brown C.T."/>
            <person name="Hug L.A."/>
            <person name="Sharon I."/>
            <person name="Castelle C.J."/>
            <person name="Probst A.J."/>
            <person name="Thomas B.C."/>
            <person name="Singh A."/>
            <person name="Wilkins M.J."/>
            <person name="Karaoz U."/>
            <person name="Brodie E.L."/>
            <person name="Williams K.H."/>
            <person name="Hubbard S.S."/>
            <person name="Banfield J.F."/>
        </authorList>
    </citation>
    <scope>NUCLEOTIDE SEQUENCE [LARGE SCALE GENOMIC DNA]</scope>
</reference>
<comment type="caution">
    <text evidence="1">The sequence shown here is derived from an EMBL/GenBank/DDBJ whole genome shotgun (WGS) entry which is preliminary data.</text>
</comment>
<dbReference type="AlphaFoldDB" id="A0A1F6DYU8"/>
<dbReference type="EMBL" id="MFLK01000018">
    <property type="protein sequence ID" value="OGG66182.1"/>
    <property type="molecule type" value="Genomic_DNA"/>
</dbReference>
<dbReference type="STRING" id="1798497.A3D71_01540"/>
<dbReference type="Proteomes" id="UP000177652">
    <property type="component" value="Unassembled WGS sequence"/>
</dbReference>
<name>A0A1F6DYU8_9BACT</name>
<sequence length="266" mass="30448">MANDSSIERVHPYGALHSEKGVRKMLNIETKVDDAAVRALCDALRLVNPNGHSVADWHIRNLAEAGAFRDLIDLSATASIGELRAGLHTVLWPNEVMLRKSWTIRVDHELPRAVMLSEMTALSNRWAKLKGRELLWDIRTANEQLFQSFERSGIEDCDVGTVRFVPNVGGERVLIELDRDGLDFASFEYMTAFLAENARRLDTRRDLVVTKREFVDRGMRPLKRLALHWDKPNRPILCIPDDADDETRHINAPRWHEVDLLVVKKK</sequence>
<gene>
    <name evidence="1" type="ORF">A3D71_01540</name>
</gene>
<evidence type="ECO:0000313" key="1">
    <source>
        <dbReference type="EMBL" id="OGG66182.1"/>
    </source>
</evidence>
<protein>
    <submittedName>
        <fullName evidence="1">Uncharacterized protein</fullName>
    </submittedName>
</protein>
<evidence type="ECO:0000313" key="2">
    <source>
        <dbReference type="Proteomes" id="UP000177652"/>
    </source>
</evidence>
<proteinExistence type="predicted"/>
<organism evidence="1 2">
    <name type="scientific">Candidatus Kaiserbacteria bacterium RIFCSPHIGHO2_02_FULL_55_20</name>
    <dbReference type="NCBI Taxonomy" id="1798497"/>
    <lineage>
        <taxon>Bacteria</taxon>
        <taxon>Candidatus Kaiseribacteriota</taxon>
    </lineage>
</organism>